<feature type="compositionally biased region" description="Basic and acidic residues" evidence="1">
    <location>
        <begin position="455"/>
        <end position="471"/>
    </location>
</feature>
<feature type="compositionally biased region" description="Basic and acidic residues" evidence="1">
    <location>
        <begin position="136"/>
        <end position="153"/>
    </location>
</feature>
<dbReference type="EMBL" id="JAWXYG010000002">
    <property type="protein sequence ID" value="KAK4282673.1"/>
    <property type="molecule type" value="Genomic_DNA"/>
</dbReference>
<feature type="compositionally biased region" description="Basic and acidic residues" evidence="1">
    <location>
        <begin position="56"/>
        <end position="70"/>
    </location>
</feature>
<feature type="compositionally biased region" description="Basic and acidic residues" evidence="1">
    <location>
        <begin position="260"/>
        <end position="287"/>
    </location>
</feature>
<proteinExistence type="predicted"/>
<feature type="compositionally biased region" description="Basic and acidic residues" evidence="1">
    <location>
        <begin position="231"/>
        <end position="247"/>
    </location>
</feature>
<feature type="compositionally biased region" description="Basic and acidic residues" evidence="1">
    <location>
        <begin position="110"/>
        <end position="127"/>
    </location>
</feature>
<protein>
    <submittedName>
        <fullName evidence="2">Uncharacterized protein</fullName>
    </submittedName>
</protein>
<reference evidence="2" key="1">
    <citation type="submission" date="2023-10" db="EMBL/GenBank/DDBJ databases">
        <title>Chromosome-level genome of the transformable northern wattle, Acacia crassicarpa.</title>
        <authorList>
            <person name="Massaro I."/>
            <person name="Sinha N.R."/>
            <person name="Poethig S."/>
            <person name="Leichty A.R."/>
        </authorList>
    </citation>
    <scope>NUCLEOTIDE SEQUENCE</scope>
    <source>
        <strain evidence="2">Acra3RX</strain>
        <tissue evidence="2">Leaf</tissue>
    </source>
</reference>
<feature type="compositionally biased region" description="Basic and acidic residues" evidence="1">
    <location>
        <begin position="372"/>
        <end position="447"/>
    </location>
</feature>
<evidence type="ECO:0000256" key="1">
    <source>
        <dbReference type="SAM" id="MobiDB-lite"/>
    </source>
</evidence>
<feature type="compositionally biased region" description="Basic and acidic residues" evidence="1">
    <location>
        <begin position="618"/>
        <end position="742"/>
    </location>
</feature>
<dbReference type="PANTHER" id="PTHR37729:SF1">
    <property type="entry name" value="NEUROFILAMENT PROTEIN-LIKE PROTEIN"/>
    <property type="match status" value="1"/>
</dbReference>
<evidence type="ECO:0000313" key="2">
    <source>
        <dbReference type="EMBL" id="KAK4282673.1"/>
    </source>
</evidence>
<feature type="compositionally biased region" description="Polar residues" evidence="1">
    <location>
        <begin position="94"/>
        <end position="106"/>
    </location>
</feature>
<feature type="compositionally biased region" description="Basic and acidic residues" evidence="1">
    <location>
        <begin position="550"/>
        <end position="561"/>
    </location>
</feature>
<feature type="compositionally biased region" description="Basic and acidic residues" evidence="1">
    <location>
        <begin position="786"/>
        <end position="804"/>
    </location>
</feature>
<organism evidence="2 3">
    <name type="scientific">Acacia crassicarpa</name>
    <name type="common">northern wattle</name>
    <dbReference type="NCBI Taxonomy" id="499986"/>
    <lineage>
        <taxon>Eukaryota</taxon>
        <taxon>Viridiplantae</taxon>
        <taxon>Streptophyta</taxon>
        <taxon>Embryophyta</taxon>
        <taxon>Tracheophyta</taxon>
        <taxon>Spermatophyta</taxon>
        <taxon>Magnoliopsida</taxon>
        <taxon>eudicotyledons</taxon>
        <taxon>Gunneridae</taxon>
        <taxon>Pentapetalae</taxon>
        <taxon>rosids</taxon>
        <taxon>fabids</taxon>
        <taxon>Fabales</taxon>
        <taxon>Fabaceae</taxon>
        <taxon>Caesalpinioideae</taxon>
        <taxon>mimosoid clade</taxon>
        <taxon>Acacieae</taxon>
        <taxon>Acacia</taxon>
    </lineage>
</organism>
<feature type="compositionally biased region" description="Basic and acidic residues" evidence="1">
    <location>
        <begin position="295"/>
        <end position="322"/>
    </location>
</feature>
<feature type="compositionally biased region" description="Polar residues" evidence="1">
    <location>
        <begin position="832"/>
        <end position="841"/>
    </location>
</feature>
<evidence type="ECO:0000313" key="3">
    <source>
        <dbReference type="Proteomes" id="UP001293593"/>
    </source>
</evidence>
<feature type="compositionally biased region" description="Polar residues" evidence="1">
    <location>
        <begin position="805"/>
        <end position="819"/>
    </location>
</feature>
<feature type="compositionally biased region" description="Basic and acidic residues" evidence="1">
    <location>
        <begin position="765"/>
        <end position="777"/>
    </location>
</feature>
<comment type="caution">
    <text evidence="2">The sequence shown here is derived from an EMBL/GenBank/DDBJ whole genome shotgun (WGS) entry which is preliminary data.</text>
</comment>
<dbReference type="AlphaFoldDB" id="A0AAE1N3W0"/>
<dbReference type="Proteomes" id="UP001293593">
    <property type="component" value="Unassembled WGS sequence"/>
</dbReference>
<feature type="compositionally biased region" description="Basic and acidic residues" evidence="1">
    <location>
        <begin position="595"/>
        <end position="608"/>
    </location>
</feature>
<accession>A0AAE1N3W0</accession>
<feature type="region of interest" description="Disordered" evidence="1">
    <location>
        <begin position="1"/>
        <end position="513"/>
    </location>
</feature>
<name>A0AAE1N3W0_9FABA</name>
<sequence length="850" mass="92815">MASQTVAAADHASATHQQVEKEENEEGIGEKTVSLTNENEDNLDKAKDAAPLLSKTTEEEAGRQEKKADGEGELQESVADNLKETTDKLPPQSQPTTITEPGTDSATEPIVDKETEKEKQTKEKEIPEVTDNVEQDEQKAVPDSEPISVKEPEADPAACNPDVSKPTEEATEKETPQKPETEKEEQIKEVEAETIDKSSKHADVSIPKDSESEEVKENENSKTSSVTPAVEKSEETEKGEEKKEAEQQKIVSIPEPPVETIEKPSDAAEEKTREVGNSDGEVVKEGGNHQAGLAEPEKPEPVVTEVEDHPSEPEKHSLEKQQEVQSHTVIHENIEKEDAIDVEQAPKESETGVLIETVETEKPELGSLQVEAKPKELSEGEIKDNEVETEKEIVSDVVGEKPTEEDSEAEEKRKDVVTEKEPVSDAGEEKPREEEKSKDVVTEKELVGESVTTKETSDDTVKEQKIEKVEETSDNGNTAQVTPKEETDVASANAVEPSHAEAEKVAEEEKCGKEEEISVISNIAPVETKEEAEVSSGNVVESFPVTPKRVVEGEKTEKEEGISVTENTAQDASKKEAEAASVNVVEPSPVTAQKGVEEEKIEKEEGMNVKEVTSQVTSKEEAEAGSEAKEVQSSRVNPEKVVEEEGKKVEVEGVSKDVVEVSENPEHISDHQENKTDQAEEKKELNASDTVEKLSREAEVEINKVVEQKNEAKEATTEVEEEGVKMVDTVKDDQPEADKADDGSTAVSDPIRETLASKFEEEEESGAKKEQVDEPVKTDAPITEAAPKESEATKTAKDLPKETITKSQKQSNNIISKVKQSLVKAKKALTGKSPSSKNLTADTKGDIKVK</sequence>
<feature type="compositionally biased region" description="Basic and acidic residues" evidence="1">
    <location>
        <begin position="165"/>
        <end position="220"/>
    </location>
</feature>
<keyword evidence="3" id="KW-1185">Reference proteome</keyword>
<feature type="region of interest" description="Disordered" evidence="1">
    <location>
        <begin position="550"/>
        <end position="850"/>
    </location>
</feature>
<gene>
    <name evidence="2" type="ORF">QN277_014020</name>
</gene>
<feature type="compositionally biased region" description="Basic and acidic residues" evidence="1">
    <location>
        <begin position="329"/>
        <end position="350"/>
    </location>
</feature>
<dbReference type="PANTHER" id="PTHR37729">
    <property type="entry name" value="NEUROFILAMENT PROTEIN-LIKE PROTEIN"/>
    <property type="match status" value="1"/>
</dbReference>
<feature type="compositionally biased region" description="Basic and acidic residues" evidence="1">
    <location>
        <begin position="498"/>
        <end position="513"/>
    </location>
</feature>